<sequence>MGMDSPGVSFDSDEVPYRPSNPGSRNHPDGCKPCNKYNAKRPEKSCRQALTCEFCHGSDHDRPIRRGQRGRHALQRRLYLEAREDMPAALRHVVDEIYKVPAAVMEQIKRRLECTPDLIYCEQQVQILVEGIAQIADQAQLSRPDGSRVAFRECIWSDVGSMFKWLTGALHLMVRKMWDDETLEEKDRLKEMSNIVTGILQECKKLPLKLDEYAVASGLPISPEFHYDAPEDIFDKVPPWAIDKVEKLAEDAQRGWLRKKLCQLVLAELQSADEAGATHDDIQQALDRLGMPLQQLPYFADTSREAQQKLLDASSLAHLWQAADELVERFKAQLLDADSLEDLENALS</sequence>
<feature type="region of interest" description="Disordered" evidence="1">
    <location>
        <begin position="1"/>
        <end position="32"/>
    </location>
</feature>
<dbReference type="Proteomes" id="UP000654075">
    <property type="component" value="Unassembled WGS sequence"/>
</dbReference>
<evidence type="ECO:0000313" key="2">
    <source>
        <dbReference type="EMBL" id="CAE8626617.1"/>
    </source>
</evidence>
<accession>A0A813GKC4</accession>
<evidence type="ECO:0000313" key="3">
    <source>
        <dbReference type="Proteomes" id="UP000654075"/>
    </source>
</evidence>
<organism evidence="2 3">
    <name type="scientific">Polarella glacialis</name>
    <name type="common">Dinoflagellate</name>
    <dbReference type="NCBI Taxonomy" id="89957"/>
    <lineage>
        <taxon>Eukaryota</taxon>
        <taxon>Sar</taxon>
        <taxon>Alveolata</taxon>
        <taxon>Dinophyceae</taxon>
        <taxon>Suessiales</taxon>
        <taxon>Suessiaceae</taxon>
        <taxon>Polarella</taxon>
    </lineage>
</organism>
<dbReference type="AlphaFoldDB" id="A0A813GKC4"/>
<evidence type="ECO:0000256" key="1">
    <source>
        <dbReference type="SAM" id="MobiDB-lite"/>
    </source>
</evidence>
<protein>
    <submittedName>
        <fullName evidence="2">Uncharacterized protein</fullName>
    </submittedName>
</protein>
<proteinExistence type="predicted"/>
<name>A0A813GKC4_POLGL</name>
<comment type="caution">
    <text evidence="2">The sequence shown here is derived from an EMBL/GenBank/DDBJ whole genome shotgun (WGS) entry which is preliminary data.</text>
</comment>
<reference evidence="2" key="1">
    <citation type="submission" date="2021-02" db="EMBL/GenBank/DDBJ databases">
        <authorList>
            <person name="Dougan E. K."/>
            <person name="Rhodes N."/>
            <person name="Thang M."/>
            <person name="Chan C."/>
        </authorList>
    </citation>
    <scope>NUCLEOTIDE SEQUENCE</scope>
</reference>
<dbReference type="OrthoDB" id="421220at2759"/>
<keyword evidence="3" id="KW-1185">Reference proteome</keyword>
<gene>
    <name evidence="2" type="ORF">PGLA1383_LOCUS43525</name>
</gene>
<dbReference type="EMBL" id="CAJNNV010028999">
    <property type="protein sequence ID" value="CAE8626617.1"/>
    <property type="molecule type" value="Genomic_DNA"/>
</dbReference>